<feature type="domain" description="Kinesin motor" evidence="12">
    <location>
        <begin position="4"/>
        <end position="339"/>
    </location>
</feature>
<dbReference type="Gene3D" id="3.40.850.10">
    <property type="entry name" value="Kinesin motor domain"/>
    <property type="match status" value="1"/>
</dbReference>
<evidence type="ECO:0000256" key="3">
    <source>
        <dbReference type="ARBA" id="ARBA00022701"/>
    </source>
</evidence>
<dbReference type="STRING" id="431595.K3WYR2"/>
<comment type="similarity">
    <text evidence="9 10">Belongs to the TRAFAC class myosin-kinesin ATPase superfamily. Kinesin family.</text>
</comment>
<evidence type="ECO:0000313" key="14">
    <source>
        <dbReference type="Proteomes" id="UP000019132"/>
    </source>
</evidence>
<dbReference type="PANTHER" id="PTHR47117">
    <property type="entry name" value="STAR-RELATED LIPID TRANSFER PROTEIN 9"/>
    <property type="match status" value="1"/>
</dbReference>
<dbReference type="PRINTS" id="PR00380">
    <property type="entry name" value="KINESINHEAVY"/>
</dbReference>
<reference evidence="14" key="1">
    <citation type="journal article" date="2010" name="Genome Biol.">
        <title>Genome sequence of the necrotrophic plant pathogen Pythium ultimum reveals original pathogenicity mechanisms and effector repertoire.</title>
        <authorList>
            <person name="Levesque C.A."/>
            <person name="Brouwer H."/>
            <person name="Cano L."/>
            <person name="Hamilton J.P."/>
            <person name="Holt C."/>
            <person name="Huitema E."/>
            <person name="Raffaele S."/>
            <person name="Robideau G.P."/>
            <person name="Thines M."/>
            <person name="Win J."/>
            <person name="Zerillo M.M."/>
            <person name="Beakes G.W."/>
            <person name="Boore J.L."/>
            <person name="Busam D."/>
            <person name="Dumas B."/>
            <person name="Ferriera S."/>
            <person name="Fuerstenberg S.I."/>
            <person name="Gachon C.M."/>
            <person name="Gaulin E."/>
            <person name="Govers F."/>
            <person name="Grenville-Briggs L."/>
            <person name="Horner N."/>
            <person name="Hostetler J."/>
            <person name="Jiang R.H."/>
            <person name="Johnson J."/>
            <person name="Krajaejun T."/>
            <person name="Lin H."/>
            <person name="Meijer H.J."/>
            <person name="Moore B."/>
            <person name="Morris P."/>
            <person name="Phuntmart V."/>
            <person name="Puiu D."/>
            <person name="Shetty J."/>
            <person name="Stajich J.E."/>
            <person name="Tripathy S."/>
            <person name="Wawra S."/>
            <person name="van West P."/>
            <person name="Whitty B.R."/>
            <person name="Coutinho P.M."/>
            <person name="Henrissat B."/>
            <person name="Martin F."/>
            <person name="Thomas P.D."/>
            <person name="Tyler B.M."/>
            <person name="De Vries R.P."/>
            <person name="Kamoun S."/>
            <person name="Yandell M."/>
            <person name="Tisserat N."/>
            <person name="Buell C.R."/>
        </authorList>
    </citation>
    <scope>NUCLEOTIDE SEQUENCE</scope>
    <source>
        <strain evidence="14">DAOM:BR144</strain>
    </source>
</reference>
<keyword evidence="7 9" id="KW-0505">Motor protein</keyword>
<dbReference type="SMART" id="SM00129">
    <property type="entry name" value="KISc"/>
    <property type="match status" value="1"/>
</dbReference>
<evidence type="ECO:0000256" key="5">
    <source>
        <dbReference type="ARBA" id="ARBA00022840"/>
    </source>
</evidence>
<sequence length="636" mass="70890">MADNVQVAVRVRPFNEREKHLQSTSCIRMTKETQQTVITDPETNAEKAFTFDYSYNSFADPDDLDHASQDTVWDDIGVKVLEHAWNGFNVSLFAYGQTGSGKSFSMVGYGSERGIIPRASEVIFERIEANTTDISFKVEASMMEIYNERVKDLFNPALDNLKIRDHPRQGPYAEGLTRSAVSTHKEISRLMDAGILARTTASTNMNATSSRAHTIFQIISELNQASGKVLEKVSRINLIDLAGSERAASTGATGSRLKEGAAINQSLSALGNCISALADLANGKKKVLVPYRNSKLTHLLKDSLGGNSKTIMIAALSPASVNYSIKNQAVVNEDPNQLLIRQLKEELKALRKAMMENVGSRPNSREYGDSAVDDDGFCPASINPAREKEVASIKEQLEEHQRLLRESEKTWTERLKETEELARKREEQLKMLGLVSNTSDLKSKSMMEPHLLNLNEDQLMTEKLLYFLNFGDNKVGRIDAEEEQSIVIGGLSILKEHCVITRKKRTDSSVAANSTEHDEERQLDEAIAEQDVLLIRANPGAKVYINATMISEDSEVQLRHCDRLILGNANVFRVVIPSARSANADPEELASESLFDWQLAMKELNSSQIKANLELEEMAEKEKAEMDARVKKMEEM</sequence>
<evidence type="ECO:0000256" key="2">
    <source>
        <dbReference type="ARBA" id="ARBA00022490"/>
    </source>
</evidence>
<dbReference type="InterPro" id="IPR019821">
    <property type="entry name" value="Kinesin_motor_CS"/>
</dbReference>
<dbReference type="SUPFAM" id="SSF52540">
    <property type="entry name" value="P-loop containing nucleoside triphosphate hydrolases"/>
    <property type="match status" value="1"/>
</dbReference>
<evidence type="ECO:0000313" key="13">
    <source>
        <dbReference type="EnsemblProtists" id="PYU1_T010111"/>
    </source>
</evidence>
<dbReference type="Gene3D" id="6.10.250.2520">
    <property type="match status" value="1"/>
</dbReference>
<keyword evidence="3 10" id="KW-0493">Microtubule</keyword>
<keyword evidence="5 9" id="KW-0067">ATP-binding</keyword>
<dbReference type="GO" id="GO:0007018">
    <property type="term" value="P:microtubule-based movement"/>
    <property type="evidence" value="ECO:0007669"/>
    <property type="project" value="InterPro"/>
</dbReference>
<keyword evidence="14" id="KW-1185">Reference proteome</keyword>
<evidence type="ECO:0000256" key="11">
    <source>
        <dbReference type="SAM" id="Coils"/>
    </source>
</evidence>
<keyword evidence="6 11" id="KW-0175">Coiled coil</keyword>
<dbReference type="EnsemblProtists" id="PYU1_T010111">
    <property type="protein sequence ID" value="PYU1_T010111"/>
    <property type="gene ID" value="PYU1_G010091"/>
</dbReference>
<dbReference type="GO" id="GO:0005874">
    <property type="term" value="C:microtubule"/>
    <property type="evidence" value="ECO:0007669"/>
    <property type="project" value="UniProtKB-KW"/>
</dbReference>
<keyword evidence="4 9" id="KW-0547">Nucleotide-binding</keyword>
<evidence type="ECO:0000256" key="8">
    <source>
        <dbReference type="ARBA" id="ARBA00023212"/>
    </source>
</evidence>
<dbReference type="Gene3D" id="2.60.200.20">
    <property type="match status" value="1"/>
</dbReference>
<evidence type="ECO:0000256" key="7">
    <source>
        <dbReference type="ARBA" id="ARBA00023175"/>
    </source>
</evidence>
<evidence type="ECO:0000256" key="10">
    <source>
        <dbReference type="RuleBase" id="RU000394"/>
    </source>
</evidence>
<dbReference type="HOGENOM" id="CLU_001485_2_3_1"/>
<dbReference type="PROSITE" id="PS00411">
    <property type="entry name" value="KINESIN_MOTOR_1"/>
    <property type="match status" value="1"/>
</dbReference>
<dbReference type="Pfam" id="PF00225">
    <property type="entry name" value="Kinesin"/>
    <property type="match status" value="1"/>
</dbReference>
<reference evidence="13" key="3">
    <citation type="submission" date="2015-02" db="UniProtKB">
        <authorList>
            <consortium name="EnsemblProtists"/>
        </authorList>
    </citation>
    <scope>IDENTIFICATION</scope>
    <source>
        <strain evidence="13">DAOM BR144</strain>
    </source>
</reference>
<name>K3WYR2_GLOUD</name>
<dbReference type="Pfam" id="PF00498">
    <property type="entry name" value="FHA"/>
    <property type="match status" value="1"/>
</dbReference>
<comment type="subcellular location">
    <subcellularLocation>
        <location evidence="1">Cytoplasm</location>
        <location evidence="1">Cytoskeleton</location>
    </subcellularLocation>
</comment>
<dbReference type="InParanoid" id="K3WYR2"/>
<dbReference type="Pfam" id="PF16183">
    <property type="entry name" value="Kinesin_assoc"/>
    <property type="match status" value="1"/>
</dbReference>
<evidence type="ECO:0000256" key="4">
    <source>
        <dbReference type="ARBA" id="ARBA00022741"/>
    </source>
</evidence>
<dbReference type="PROSITE" id="PS50067">
    <property type="entry name" value="KINESIN_MOTOR_2"/>
    <property type="match status" value="1"/>
</dbReference>
<dbReference type="InterPro" id="IPR027417">
    <property type="entry name" value="P-loop_NTPase"/>
</dbReference>
<evidence type="ECO:0000259" key="12">
    <source>
        <dbReference type="PROSITE" id="PS50067"/>
    </source>
</evidence>
<dbReference type="Proteomes" id="UP000019132">
    <property type="component" value="Unassembled WGS sequence"/>
</dbReference>
<dbReference type="InterPro" id="IPR000253">
    <property type="entry name" value="FHA_dom"/>
</dbReference>
<dbReference type="GO" id="GO:0003777">
    <property type="term" value="F:microtubule motor activity"/>
    <property type="evidence" value="ECO:0007669"/>
    <property type="project" value="InterPro"/>
</dbReference>
<dbReference type="InterPro" id="IPR032405">
    <property type="entry name" value="Kinesin_assoc"/>
</dbReference>
<dbReference type="eggNOG" id="KOG0245">
    <property type="taxonomic scope" value="Eukaryota"/>
</dbReference>
<feature type="coiled-coil region" evidence="11">
    <location>
        <begin position="601"/>
        <end position="636"/>
    </location>
</feature>
<dbReference type="EMBL" id="GL376623">
    <property type="status" value="NOT_ANNOTATED_CDS"/>
    <property type="molecule type" value="Genomic_DNA"/>
</dbReference>
<dbReference type="VEuPathDB" id="FungiDB:PYU1_G010091"/>
<protein>
    <recommendedName>
        <fullName evidence="10">Kinesin-like protein</fullName>
    </recommendedName>
</protein>
<dbReference type="GO" id="GO:0008017">
    <property type="term" value="F:microtubule binding"/>
    <property type="evidence" value="ECO:0007669"/>
    <property type="project" value="InterPro"/>
</dbReference>
<evidence type="ECO:0000256" key="9">
    <source>
        <dbReference type="PROSITE-ProRule" id="PRU00283"/>
    </source>
</evidence>
<organism evidence="13 14">
    <name type="scientific">Globisporangium ultimum (strain ATCC 200006 / CBS 805.95 / DAOM BR144)</name>
    <name type="common">Pythium ultimum</name>
    <dbReference type="NCBI Taxonomy" id="431595"/>
    <lineage>
        <taxon>Eukaryota</taxon>
        <taxon>Sar</taxon>
        <taxon>Stramenopiles</taxon>
        <taxon>Oomycota</taxon>
        <taxon>Peronosporomycetes</taxon>
        <taxon>Pythiales</taxon>
        <taxon>Pythiaceae</taxon>
        <taxon>Globisporangium</taxon>
    </lineage>
</organism>
<evidence type="ECO:0000256" key="6">
    <source>
        <dbReference type="ARBA" id="ARBA00023054"/>
    </source>
</evidence>
<evidence type="ECO:0000256" key="1">
    <source>
        <dbReference type="ARBA" id="ARBA00004245"/>
    </source>
</evidence>
<proteinExistence type="inferred from homology"/>
<dbReference type="InterPro" id="IPR008984">
    <property type="entry name" value="SMAD_FHA_dom_sf"/>
</dbReference>
<dbReference type="InterPro" id="IPR036961">
    <property type="entry name" value="Kinesin_motor_dom_sf"/>
</dbReference>
<dbReference type="AlphaFoldDB" id="K3WYR2"/>
<accession>K3WYR2</accession>
<reference evidence="14" key="2">
    <citation type="submission" date="2010-04" db="EMBL/GenBank/DDBJ databases">
        <authorList>
            <person name="Buell R."/>
            <person name="Hamilton J."/>
            <person name="Hostetler J."/>
        </authorList>
    </citation>
    <scope>NUCLEOTIDE SEQUENCE [LARGE SCALE GENOMIC DNA]</scope>
    <source>
        <strain evidence="14">DAOM:BR144</strain>
    </source>
</reference>
<keyword evidence="8" id="KW-0206">Cytoskeleton</keyword>
<dbReference type="InterPro" id="IPR001752">
    <property type="entry name" value="Kinesin_motor_dom"/>
</dbReference>
<feature type="binding site" evidence="9">
    <location>
        <begin position="96"/>
        <end position="103"/>
    </location>
    <ligand>
        <name>ATP</name>
        <dbReference type="ChEBI" id="CHEBI:30616"/>
    </ligand>
</feature>
<dbReference type="GO" id="GO:0005524">
    <property type="term" value="F:ATP binding"/>
    <property type="evidence" value="ECO:0007669"/>
    <property type="project" value="UniProtKB-UniRule"/>
</dbReference>
<dbReference type="OMA" id="INATMIS"/>
<keyword evidence="2" id="KW-0963">Cytoplasm</keyword>
<dbReference type="SUPFAM" id="SSF49879">
    <property type="entry name" value="SMAD/FHA domain"/>
    <property type="match status" value="1"/>
</dbReference>